<feature type="region of interest" description="Disordered" evidence="1">
    <location>
        <begin position="418"/>
        <end position="437"/>
    </location>
</feature>
<feature type="compositionally biased region" description="Polar residues" evidence="1">
    <location>
        <begin position="349"/>
        <end position="368"/>
    </location>
</feature>
<sequence length="773" mass="83457">MARRSSARLRDKASTPKRVSLSHDAPSTTRTPRTVPTKLSSVEEHENDEMPGAFPRSVSPSFMMMLNPTVPAGLQTATPTKATPIKPSEREMHPQLHHQSTAKPRDEARHLGFSNMASHTEPPRKSNMGALQGTPTRTRNVEAVVKSPSFQFTFRREHSLELSPEAKKLMYEKREEAAMIRDQMMADGEHTQSIDAVLAARKIAKPAGRYSSAHLKQFEKMDSIVNHASSFRAKPTAPPTGTPRKDQLATTASLKRSTSKAGLDQQSSAPLRPSSRDAAKPLPALPSSQLPRSTSVKDLETASPAKRVKRADKDDASTARPPLSHEAKDLPSTPQSVQQPSYPDLFHLTTPTQSSLARAASIKSTKTTKIPAPSCTPAKAPQPSAHKPNTQLEQSIASSALLARSPSKVSLFPRFNAEKHVEEPGQPASPLLKRSPTKVGYEHKAAVAKNTAPDAATTAEKTSKVPFLARSPSKLPVSNVVNEEPETPGKSASNKLFGRFNLLRQSPMKSILRSPQRLYSDDPAKVAAGTHMATPPKLIMEKNLPAPATAPAAKHVDFSSSTKARHEKAQSSTPSKTPSPSPQPERAVRMSAESKHVQYPDLTENAALLSPSPQKRRQTSGPQDFTFRAGDQGIVFGQSPIVKASAAHSKRPSTIRMVSADTKTSPITITGSKKRKFEFENKQAAAAEDVDMVSEKENTPVKGMREEEGRPAKRVKSTGQARPVTAPTAASAARRTTLGVKLKGAKTTASPVKRPSTISKARLAALAQPKNRG</sequence>
<evidence type="ECO:0000313" key="2">
    <source>
        <dbReference type="EMBL" id="EME48964.1"/>
    </source>
</evidence>
<dbReference type="eggNOG" id="ENOG502T00Q">
    <property type="taxonomic scope" value="Eukaryota"/>
</dbReference>
<gene>
    <name evidence="2" type="ORF">DOTSEDRAFT_84459</name>
</gene>
<feature type="compositionally biased region" description="Basic and acidic residues" evidence="1">
    <location>
        <begin position="311"/>
        <end position="329"/>
    </location>
</feature>
<dbReference type="EMBL" id="KB446535">
    <property type="protein sequence ID" value="EME48964.1"/>
    <property type="molecule type" value="Genomic_DNA"/>
</dbReference>
<reference evidence="3" key="1">
    <citation type="journal article" date="2012" name="PLoS Genet.">
        <title>The genomes of the fungal plant pathogens Cladosporium fulvum and Dothistroma septosporum reveal adaptation to different hosts and lifestyles but also signatures of common ancestry.</title>
        <authorList>
            <person name="de Wit P.J.G.M."/>
            <person name="van der Burgt A."/>
            <person name="Oekmen B."/>
            <person name="Stergiopoulos I."/>
            <person name="Abd-Elsalam K.A."/>
            <person name="Aerts A.L."/>
            <person name="Bahkali A.H."/>
            <person name="Beenen H.G."/>
            <person name="Chettri P."/>
            <person name="Cox M.P."/>
            <person name="Datema E."/>
            <person name="de Vries R.P."/>
            <person name="Dhillon B."/>
            <person name="Ganley A.R."/>
            <person name="Griffiths S.A."/>
            <person name="Guo Y."/>
            <person name="Hamelin R.C."/>
            <person name="Henrissat B."/>
            <person name="Kabir M.S."/>
            <person name="Jashni M.K."/>
            <person name="Kema G."/>
            <person name="Klaubauf S."/>
            <person name="Lapidus A."/>
            <person name="Levasseur A."/>
            <person name="Lindquist E."/>
            <person name="Mehrabi R."/>
            <person name="Ohm R.A."/>
            <person name="Owen T.J."/>
            <person name="Salamov A."/>
            <person name="Schwelm A."/>
            <person name="Schijlen E."/>
            <person name="Sun H."/>
            <person name="van den Burg H.A."/>
            <person name="van Ham R.C.H.J."/>
            <person name="Zhang S."/>
            <person name="Goodwin S.B."/>
            <person name="Grigoriev I.V."/>
            <person name="Collemare J."/>
            <person name="Bradshaw R.E."/>
        </authorList>
    </citation>
    <scope>NUCLEOTIDE SEQUENCE [LARGE SCALE GENOMIC DNA]</scope>
    <source>
        <strain evidence="3">NZE10 / CBS 128990</strain>
    </source>
</reference>
<organism evidence="2 3">
    <name type="scientific">Dothistroma septosporum (strain NZE10 / CBS 128990)</name>
    <name type="common">Red band needle blight fungus</name>
    <name type="synonym">Mycosphaerella pini</name>
    <dbReference type="NCBI Taxonomy" id="675120"/>
    <lineage>
        <taxon>Eukaryota</taxon>
        <taxon>Fungi</taxon>
        <taxon>Dikarya</taxon>
        <taxon>Ascomycota</taxon>
        <taxon>Pezizomycotina</taxon>
        <taxon>Dothideomycetes</taxon>
        <taxon>Dothideomycetidae</taxon>
        <taxon>Mycosphaerellales</taxon>
        <taxon>Mycosphaerellaceae</taxon>
        <taxon>Dothistroma</taxon>
    </lineage>
</organism>
<dbReference type="OMA" id="GHASAWR"/>
<feature type="compositionally biased region" description="Polar residues" evidence="1">
    <location>
        <begin position="387"/>
        <end position="398"/>
    </location>
</feature>
<evidence type="ECO:0000256" key="1">
    <source>
        <dbReference type="SAM" id="MobiDB-lite"/>
    </source>
</evidence>
<feature type="compositionally biased region" description="Polar residues" evidence="1">
    <location>
        <begin position="248"/>
        <end position="269"/>
    </location>
</feature>
<feature type="compositionally biased region" description="Polar residues" evidence="1">
    <location>
        <begin position="332"/>
        <end position="341"/>
    </location>
</feature>
<feature type="compositionally biased region" description="Low complexity" evidence="1">
    <location>
        <begin position="721"/>
        <end position="732"/>
    </location>
</feature>
<dbReference type="Proteomes" id="UP000016933">
    <property type="component" value="Unassembled WGS sequence"/>
</dbReference>
<feature type="compositionally biased region" description="Low complexity" evidence="1">
    <location>
        <begin position="28"/>
        <end position="37"/>
    </location>
</feature>
<name>N1Q3B6_DOTSN</name>
<feature type="compositionally biased region" description="Basic and acidic residues" evidence="1">
    <location>
        <begin position="586"/>
        <end position="598"/>
    </location>
</feature>
<feature type="region of interest" description="Disordered" evidence="1">
    <location>
        <begin position="115"/>
        <end position="136"/>
    </location>
</feature>
<proteinExistence type="predicted"/>
<accession>N1Q3B6</accession>
<feature type="compositionally biased region" description="Basic and acidic residues" evidence="1">
    <location>
        <begin position="693"/>
        <end position="711"/>
    </location>
</feature>
<feature type="region of interest" description="Disordered" evidence="1">
    <location>
        <begin position="230"/>
        <end position="399"/>
    </location>
</feature>
<evidence type="ECO:0000313" key="3">
    <source>
        <dbReference type="Proteomes" id="UP000016933"/>
    </source>
</evidence>
<dbReference type="STRING" id="675120.N1Q3B6"/>
<feature type="region of interest" description="Disordered" evidence="1">
    <location>
        <begin position="548"/>
        <end position="628"/>
    </location>
</feature>
<keyword evidence="3" id="KW-1185">Reference proteome</keyword>
<feature type="region of interest" description="Disordered" evidence="1">
    <location>
        <begin position="86"/>
        <end position="105"/>
    </location>
</feature>
<protein>
    <recommendedName>
        <fullName evidence="4">Erythromycin esterase</fullName>
    </recommendedName>
</protein>
<dbReference type="AlphaFoldDB" id="N1Q3B6"/>
<evidence type="ECO:0008006" key="4">
    <source>
        <dbReference type="Google" id="ProtNLM"/>
    </source>
</evidence>
<feature type="region of interest" description="Disordered" evidence="1">
    <location>
        <begin position="1"/>
        <end position="56"/>
    </location>
</feature>
<feature type="region of interest" description="Disordered" evidence="1">
    <location>
        <begin position="689"/>
        <end position="732"/>
    </location>
</feature>
<reference evidence="2 3" key="2">
    <citation type="journal article" date="2012" name="PLoS Pathog.">
        <title>Diverse lifestyles and strategies of plant pathogenesis encoded in the genomes of eighteen Dothideomycetes fungi.</title>
        <authorList>
            <person name="Ohm R.A."/>
            <person name="Feau N."/>
            <person name="Henrissat B."/>
            <person name="Schoch C.L."/>
            <person name="Horwitz B.A."/>
            <person name="Barry K.W."/>
            <person name="Condon B.J."/>
            <person name="Copeland A.C."/>
            <person name="Dhillon B."/>
            <person name="Glaser F."/>
            <person name="Hesse C.N."/>
            <person name="Kosti I."/>
            <person name="LaButti K."/>
            <person name="Lindquist E.A."/>
            <person name="Lucas S."/>
            <person name="Salamov A.A."/>
            <person name="Bradshaw R.E."/>
            <person name="Ciuffetti L."/>
            <person name="Hamelin R.C."/>
            <person name="Kema G.H.J."/>
            <person name="Lawrence C."/>
            <person name="Scott J.A."/>
            <person name="Spatafora J.W."/>
            <person name="Turgeon B.G."/>
            <person name="de Wit P.J.G.M."/>
            <person name="Zhong S."/>
            <person name="Goodwin S.B."/>
            <person name="Grigoriev I.V."/>
        </authorList>
    </citation>
    <scope>NUCLEOTIDE SEQUENCE [LARGE SCALE GENOMIC DNA]</scope>
    <source>
        <strain evidence="3">NZE10 / CBS 128990</strain>
    </source>
</reference>
<dbReference type="OrthoDB" id="5204833at2759"/>
<feature type="region of interest" description="Disordered" evidence="1">
    <location>
        <begin position="442"/>
        <end position="498"/>
    </location>
</feature>
<dbReference type="HOGENOM" id="CLU_334382_0_0_1"/>